<keyword evidence="2 6" id="KW-0812">Transmembrane</keyword>
<reference evidence="7 8" key="1">
    <citation type="submission" date="2014-06" db="EMBL/GenBank/DDBJ databases">
        <title>Draft genome sequence of Bacillus manliponensis JCM 15802 (MCCC 1A00708).</title>
        <authorList>
            <person name="Lai Q."/>
            <person name="Liu Y."/>
            <person name="Shao Z."/>
        </authorList>
    </citation>
    <scope>NUCLEOTIDE SEQUENCE [LARGE SCALE GENOMIC DNA]</scope>
    <source>
        <strain evidence="7 8">JCM 15802</strain>
    </source>
</reference>
<evidence type="ECO:0000256" key="1">
    <source>
        <dbReference type="ARBA" id="ARBA00004141"/>
    </source>
</evidence>
<evidence type="ECO:0000256" key="6">
    <source>
        <dbReference type="SAM" id="Phobius"/>
    </source>
</evidence>
<dbReference type="STRING" id="574376.BAMA_18460"/>
<dbReference type="AlphaFoldDB" id="A0A073JPW8"/>
<gene>
    <name evidence="7" type="ORF">BAMA_18460</name>
</gene>
<name>A0A073JPW8_9BACI</name>
<comment type="subcellular location">
    <subcellularLocation>
        <location evidence="1">Membrane</location>
        <topology evidence="1">Multi-pass membrane protein</topology>
    </subcellularLocation>
</comment>
<feature type="transmembrane region" description="Helical" evidence="6">
    <location>
        <begin position="7"/>
        <end position="27"/>
    </location>
</feature>
<dbReference type="OrthoDB" id="88184at2"/>
<accession>A0A073JPW8</accession>
<keyword evidence="8" id="KW-1185">Reference proteome</keyword>
<dbReference type="GO" id="GO:0016020">
    <property type="term" value="C:membrane"/>
    <property type="evidence" value="ECO:0007669"/>
    <property type="project" value="UniProtKB-SubCell"/>
</dbReference>
<dbReference type="NCBIfam" id="TIGR01593">
    <property type="entry name" value="holin_tox_secr"/>
    <property type="match status" value="1"/>
</dbReference>
<evidence type="ECO:0000256" key="3">
    <source>
        <dbReference type="ARBA" id="ARBA00022989"/>
    </source>
</evidence>
<evidence type="ECO:0000256" key="2">
    <source>
        <dbReference type="ARBA" id="ARBA00022692"/>
    </source>
</evidence>
<dbReference type="RefSeq" id="WP_034644226.1">
    <property type="nucleotide sequence ID" value="NZ_CBCSJC010000039.1"/>
</dbReference>
<dbReference type="Pfam" id="PF05105">
    <property type="entry name" value="Phage_holin_4_1"/>
    <property type="match status" value="1"/>
</dbReference>
<dbReference type="InterPro" id="IPR006480">
    <property type="entry name" value="Phage_holin_4_1"/>
</dbReference>
<comment type="caution">
    <text evidence="7">The sequence shown here is derived from an EMBL/GenBank/DDBJ whole genome shotgun (WGS) entry which is preliminary data.</text>
</comment>
<sequence>MKEHIDVVWKGSTAIFGAFFGFVFGGWSQLLQVLMYASIIDYTSGMAAAGVNGELKSKIGWRGIFKKIMMFALIALAAQVDMLFKEQGLNLEVFGLQASLQEAFIMFYLGNELLSIIENAGRLGLPLPSFVADAVEILNGKYKKKEQKGEVE</sequence>
<protein>
    <submittedName>
        <fullName evidence="7">Holin</fullName>
    </submittedName>
</protein>
<keyword evidence="3 6" id="KW-1133">Transmembrane helix</keyword>
<keyword evidence="4 6" id="KW-0472">Membrane</keyword>
<dbReference type="Proteomes" id="UP000027822">
    <property type="component" value="Unassembled WGS sequence"/>
</dbReference>
<comment type="similarity">
    <text evidence="5">Belongs to the bacteriophage holin family. Cp-1 holin subfamily.</text>
</comment>
<evidence type="ECO:0000256" key="4">
    <source>
        <dbReference type="ARBA" id="ARBA00023136"/>
    </source>
</evidence>
<evidence type="ECO:0000256" key="5">
    <source>
        <dbReference type="ARBA" id="ARBA00023600"/>
    </source>
</evidence>
<evidence type="ECO:0000313" key="8">
    <source>
        <dbReference type="Proteomes" id="UP000027822"/>
    </source>
</evidence>
<proteinExistence type="inferred from homology"/>
<evidence type="ECO:0000313" key="7">
    <source>
        <dbReference type="EMBL" id="KEK17124.1"/>
    </source>
</evidence>
<organism evidence="7 8">
    <name type="scientific">Bacillus manliponensis</name>
    <dbReference type="NCBI Taxonomy" id="574376"/>
    <lineage>
        <taxon>Bacteria</taxon>
        <taxon>Bacillati</taxon>
        <taxon>Bacillota</taxon>
        <taxon>Bacilli</taxon>
        <taxon>Bacillales</taxon>
        <taxon>Bacillaceae</taxon>
        <taxon>Bacillus</taxon>
        <taxon>Bacillus cereus group</taxon>
    </lineage>
</organism>
<dbReference type="EMBL" id="JOTN01000045">
    <property type="protein sequence ID" value="KEK17124.1"/>
    <property type="molecule type" value="Genomic_DNA"/>
</dbReference>
<dbReference type="eggNOG" id="COG4824">
    <property type="taxonomic scope" value="Bacteria"/>
</dbReference>